<proteinExistence type="predicted"/>
<organism evidence="2">
    <name type="scientific">Myoviridae sp. ct3wi9</name>
    <dbReference type="NCBI Taxonomy" id="2826610"/>
    <lineage>
        <taxon>Viruses</taxon>
        <taxon>Duplodnaviria</taxon>
        <taxon>Heunggongvirae</taxon>
        <taxon>Uroviricota</taxon>
        <taxon>Caudoviricetes</taxon>
    </lineage>
</organism>
<protein>
    <submittedName>
        <fullName evidence="2">Uncharacterized protein</fullName>
    </submittedName>
</protein>
<sequence length="104" mass="11669">MSFDNQVEIHEEMGDVTPEETVSQEGIVYETNEKSQLNEMVQSHLAGIAQQEEAFTELEHVNATTPLTERIRGIVNNEKVRLVEMANTIEAPAEPTPSENQSEE</sequence>
<name>A0A8S5MX35_9CAUD</name>
<dbReference type="EMBL" id="BK015006">
    <property type="protein sequence ID" value="DAD86655.1"/>
    <property type="molecule type" value="Genomic_DNA"/>
</dbReference>
<evidence type="ECO:0000313" key="2">
    <source>
        <dbReference type="EMBL" id="DAD86655.1"/>
    </source>
</evidence>
<reference evidence="2" key="1">
    <citation type="journal article" date="2021" name="Proc. Natl. Acad. Sci. U.S.A.">
        <title>A Catalog of Tens of Thousands of Viruses from Human Metagenomes Reveals Hidden Associations with Chronic Diseases.</title>
        <authorList>
            <person name="Tisza M.J."/>
            <person name="Buck C.B."/>
        </authorList>
    </citation>
    <scope>NUCLEOTIDE SEQUENCE</scope>
    <source>
        <strain evidence="2">Ct3wi9</strain>
    </source>
</reference>
<accession>A0A8S5MX35</accession>
<feature type="region of interest" description="Disordered" evidence="1">
    <location>
        <begin position="1"/>
        <end position="22"/>
    </location>
</feature>
<evidence type="ECO:0000256" key="1">
    <source>
        <dbReference type="SAM" id="MobiDB-lite"/>
    </source>
</evidence>